<keyword evidence="3" id="KW-1185">Reference proteome</keyword>
<dbReference type="InterPro" id="IPR027434">
    <property type="entry name" value="Homing_endonucl"/>
</dbReference>
<reference evidence="2 3" key="1">
    <citation type="journal article" date="2014" name="Genome Announc.">
        <title>Draft genome sequences of the altered schaedler flora, a defined bacterial community from gnotobiotic mice.</title>
        <authorList>
            <person name="Wannemuehler M.J."/>
            <person name="Overstreet A.M."/>
            <person name="Ward D.V."/>
            <person name="Phillips G.J."/>
        </authorList>
    </citation>
    <scope>NUCLEOTIDE SEQUENCE [LARGE SCALE GENOMIC DNA]</scope>
    <source>
        <strain evidence="2 3">ASF492</strain>
    </source>
</reference>
<protein>
    <recommendedName>
        <fullName evidence="1">Homing endonuclease LAGLIDADG domain-containing protein</fullName>
    </recommendedName>
</protein>
<evidence type="ECO:0000259" key="1">
    <source>
        <dbReference type="Pfam" id="PF03161"/>
    </source>
</evidence>
<feature type="domain" description="Homing endonuclease LAGLIDADG" evidence="1">
    <location>
        <begin position="70"/>
        <end position="244"/>
    </location>
</feature>
<dbReference type="EMBL" id="AQFT01000136">
    <property type="protein sequence ID" value="EMZ21161.1"/>
    <property type="molecule type" value="Genomic_DNA"/>
</dbReference>
<organism evidence="2 3">
    <name type="scientific">Eubacterium plexicaudatum ASF492</name>
    <dbReference type="NCBI Taxonomy" id="1235802"/>
    <lineage>
        <taxon>Bacteria</taxon>
        <taxon>Bacillati</taxon>
        <taxon>Bacillota</taxon>
        <taxon>Clostridia</taxon>
        <taxon>Eubacteriales</taxon>
        <taxon>Eubacteriaceae</taxon>
        <taxon>Eubacterium</taxon>
    </lineage>
</organism>
<dbReference type="GO" id="GO:0004519">
    <property type="term" value="F:endonuclease activity"/>
    <property type="evidence" value="ECO:0007669"/>
    <property type="project" value="InterPro"/>
</dbReference>
<sequence length="358" mass="42808">MSKRIILDKNELHQKYVVEKLSQAKTAKYFNCSIDTVVRNLKDYGIKAHKQGAWCVSNRVELSEYQRNKLCGALLGDGSLIKCKNGINAQFTYVSKSKQHVEFVCKDFMEYSYKEGIKKYEYIDKRTKKQYLRYTFRTITDQGFTAEYYRWYKNGIKHIPEDLILNPLICLIWYIGDGSICNSFKNNSQCIKIATNCFDKNEQERILLPQLSDFGARLCKAGKNKSTNKYQYAIYIPKKKMEQFFEFIGECPFPDYKYKWDYKEKFYPSYEDYYEEWKKLYLNGMGYTHIARLYGADNTTVLKYLRKVGIYKRFEGYKQFYKEWEDMFISGMKYYDIAKKYNCCSQTVLHHLRQVNLF</sequence>
<dbReference type="OrthoDB" id="1628538at2"/>
<dbReference type="InterPro" id="IPR004860">
    <property type="entry name" value="LAGLIDADG_dom"/>
</dbReference>
<gene>
    <name evidence="2" type="ORF">C823_04734</name>
</gene>
<dbReference type="PATRIC" id="fig|1235802.3.peg.4992"/>
<name>N1ZZ31_9FIRM</name>
<evidence type="ECO:0000313" key="2">
    <source>
        <dbReference type="EMBL" id="EMZ21161.1"/>
    </source>
</evidence>
<dbReference type="STRING" id="1235802.C823_04734"/>
<dbReference type="HOGENOM" id="CLU_773260_0_0_9"/>
<dbReference type="Proteomes" id="UP000012589">
    <property type="component" value="Unassembled WGS sequence"/>
</dbReference>
<dbReference type="SUPFAM" id="SSF55608">
    <property type="entry name" value="Homing endonucleases"/>
    <property type="match status" value="1"/>
</dbReference>
<dbReference type="Gene3D" id="3.10.28.10">
    <property type="entry name" value="Homing endonucleases"/>
    <property type="match status" value="2"/>
</dbReference>
<dbReference type="Gene3D" id="1.10.10.60">
    <property type="entry name" value="Homeodomain-like"/>
    <property type="match status" value="1"/>
</dbReference>
<comment type="caution">
    <text evidence="2">The sequence shown here is derived from an EMBL/GenBank/DDBJ whole genome shotgun (WGS) entry which is preliminary data.</text>
</comment>
<proteinExistence type="predicted"/>
<accession>N1ZZ31</accession>
<dbReference type="Pfam" id="PF03161">
    <property type="entry name" value="LAGLIDADG_2"/>
    <property type="match status" value="1"/>
</dbReference>
<dbReference type="AlphaFoldDB" id="N1ZZ31"/>
<evidence type="ECO:0000313" key="3">
    <source>
        <dbReference type="Proteomes" id="UP000012589"/>
    </source>
</evidence>